<accession>A0A1Q9F6E1</accession>
<dbReference type="EMBL" id="LSRX01000005">
    <property type="protein sequence ID" value="OLQ15231.1"/>
    <property type="molecule type" value="Genomic_DNA"/>
</dbReference>
<reference evidence="2 3" key="1">
    <citation type="submission" date="2016-02" db="EMBL/GenBank/DDBJ databases">
        <title>Genome analysis of coral dinoflagellate symbionts highlights evolutionary adaptations to a symbiotic lifestyle.</title>
        <authorList>
            <person name="Aranda M."/>
            <person name="Li Y."/>
            <person name="Liew Y.J."/>
            <person name="Baumgarten S."/>
            <person name="Simakov O."/>
            <person name="Wilson M."/>
            <person name="Piel J."/>
            <person name="Ashoor H."/>
            <person name="Bougouffa S."/>
            <person name="Bajic V.B."/>
            <person name="Ryu T."/>
            <person name="Ravasi T."/>
            <person name="Bayer T."/>
            <person name="Micklem G."/>
            <person name="Kim H."/>
            <person name="Bhak J."/>
            <person name="Lajeunesse T.C."/>
            <person name="Voolstra C.R."/>
        </authorList>
    </citation>
    <scope>NUCLEOTIDE SEQUENCE [LARGE SCALE GENOMIC DNA]</scope>
    <source>
        <strain evidence="2 3">CCMP2467</strain>
    </source>
</reference>
<keyword evidence="3" id="KW-1185">Reference proteome</keyword>
<sequence length="288" mass="32467">MLCATEAENGSAEEMVKELSSLLKMKPRVYLEEFLDGWDLYHLALAFYLDLKRHLASSSSSPSYTYYSSESEGAAPRKAAAEATKRKTAAEMNEMNSSSDHSEREDRKPPSLREDKRKEEADHKRDQKKREEKKRAAAAAASSAAPKTPETKAMPKKAKAAKAMSDPPGIWHWEQRDQDRGRVLHIVLVHTVNLRNPSGPLSRAGFVPAMHSSLLQNKLRKAKFMIRPQLHVGVLTNRPSLAPDPFEAHDINALPLSVLLPRPARWCVHLRPPWNPKGEEVLLYDHLM</sequence>
<evidence type="ECO:0000313" key="3">
    <source>
        <dbReference type="Proteomes" id="UP000186817"/>
    </source>
</evidence>
<dbReference type="Proteomes" id="UP000186817">
    <property type="component" value="Unassembled WGS sequence"/>
</dbReference>
<comment type="caution">
    <text evidence="2">The sequence shown here is derived from an EMBL/GenBank/DDBJ whole genome shotgun (WGS) entry which is preliminary data.</text>
</comment>
<name>A0A1Q9F6E1_SYMMI</name>
<feature type="compositionally biased region" description="Low complexity" evidence="1">
    <location>
        <begin position="137"/>
        <end position="152"/>
    </location>
</feature>
<dbReference type="AlphaFoldDB" id="A0A1Q9F6E1"/>
<feature type="compositionally biased region" description="Low complexity" evidence="1">
    <location>
        <begin position="60"/>
        <end position="78"/>
    </location>
</feature>
<feature type="compositionally biased region" description="Basic and acidic residues" evidence="1">
    <location>
        <begin position="100"/>
        <end position="135"/>
    </location>
</feature>
<evidence type="ECO:0000313" key="2">
    <source>
        <dbReference type="EMBL" id="OLQ15231.1"/>
    </source>
</evidence>
<organism evidence="2 3">
    <name type="scientific">Symbiodinium microadriaticum</name>
    <name type="common">Dinoflagellate</name>
    <name type="synonym">Zooxanthella microadriatica</name>
    <dbReference type="NCBI Taxonomy" id="2951"/>
    <lineage>
        <taxon>Eukaryota</taxon>
        <taxon>Sar</taxon>
        <taxon>Alveolata</taxon>
        <taxon>Dinophyceae</taxon>
        <taxon>Suessiales</taxon>
        <taxon>Symbiodiniaceae</taxon>
        <taxon>Symbiodinium</taxon>
    </lineage>
</organism>
<feature type="region of interest" description="Disordered" evidence="1">
    <location>
        <begin position="60"/>
        <end position="171"/>
    </location>
</feature>
<feature type="compositionally biased region" description="Basic and acidic residues" evidence="1">
    <location>
        <begin position="79"/>
        <end position="89"/>
    </location>
</feature>
<protein>
    <submittedName>
        <fullName evidence="2">Uncharacterized protein</fullName>
    </submittedName>
</protein>
<evidence type="ECO:0000256" key="1">
    <source>
        <dbReference type="SAM" id="MobiDB-lite"/>
    </source>
</evidence>
<gene>
    <name evidence="2" type="ORF">AK812_SmicGene482</name>
</gene>
<proteinExistence type="predicted"/>